<proteinExistence type="predicted"/>
<comment type="caution">
    <text evidence="2">The sequence shown here is derived from an EMBL/GenBank/DDBJ whole genome shotgun (WGS) entry which is preliminary data.</text>
</comment>
<sequence length="352" mass="38182">MPKPASPMRFAAPEPRRKPAARGAARGIHKLTDAQAKFLRRAWDYLAATQPGRDPDSRLLAMVCLLRAARTGTANLVSQDVRTLRAGDPLAAVSSLTSTGWLSARPESVLAADPESPAACGIPDFADPVNPWGIGKLARTRASGWTLRLLSNKLLRRTSNDVRITALYLTAHAAPDGMVEFVPDYLVAACALEGTNEMADAVRTLLEIGWLAEFHRNGVATSRCRLAEEVLALAPAPAPPPPSSATKASSWRTAEADEAAVELQAQQMVAGREVELVRWVTRFWADHGHGPSWSVACGAQGWPRDSGWRRAVSDAALLRLYTTGWLDGLHTPFGMRPGPRYRPFQSEQDVRA</sequence>
<protein>
    <recommendedName>
        <fullName evidence="4">DUF2398 family protein</fullName>
    </recommendedName>
</protein>
<evidence type="ECO:0000313" key="2">
    <source>
        <dbReference type="EMBL" id="MFB9907643.1"/>
    </source>
</evidence>
<gene>
    <name evidence="2" type="ORF">ACFFQA_27225</name>
</gene>
<evidence type="ECO:0000313" key="3">
    <source>
        <dbReference type="Proteomes" id="UP001589693"/>
    </source>
</evidence>
<feature type="region of interest" description="Disordered" evidence="1">
    <location>
        <begin position="1"/>
        <end position="25"/>
    </location>
</feature>
<evidence type="ECO:0000256" key="1">
    <source>
        <dbReference type="SAM" id="MobiDB-lite"/>
    </source>
</evidence>
<accession>A0ABV6A3B3</accession>
<name>A0ABV6A3B3_9PSEU</name>
<evidence type="ECO:0008006" key="4">
    <source>
        <dbReference type="Google" id="ProtNLM"/>
    </source>
</evidence>
<dbReference type="RefSeq" id="WP_377858178.1">
    <property type="nucleotide sequence ID" value="NZ_JBHLZU010000023.1"/>
</dbReference>
<reference evidence="2 3" key="1">
    <citation type="submission" date="2024-09" db="EMBL/GenBank/DDBJ databases">
        <authorList>
            <person name="Sun Q."/>
            <person name="Mori K."/>
        </authorList>
    </citation>
    <scope>NUCLEOTIDE SEQUENCE [LARGE SCALE GENOMIC DNA]</scope>
    <source>
        <strain evidence="2 3">TBRC 7907</strain>
    </source>
</reference>
<dbReference type="Proteomes" id="UP001589693">
    <property type="component" value="Unassembled WGS sequence"/>
</dbReference>
<dbReference type="EMBL" id="JBHLZU010000023">
    <property type="protein sequence ID" value="MFB9907643.1"/>
    <property type="molecule type" value="Genomic_DNA"/>
</dbReference>
<organism evidence="2 3">
    <name type="scientific">Allokutzneria oryzae</name>
    <dbReference type="NCBI Taxonomy" id="1378989"/>
    <lineage>
        <taxon>Bacteria</taxon>
        <taxon>Bacillati</taxon>
        <taxon>Actinomycetota</taxon>
        <taxon>Actinomycetes</taxon>
        <taxon>Pseudonocardiales</taxon>
        <taxon>Pseudonocardiaceae</taxon>
        <taxon>Allokutzneria</taxon>
    </lineage>
</organism>
<keyword evidence="3" id="KW-1185">Reference proteome</keyword>